<organism evidence="2 3">
    <name type="scientific">Mucilaginibacter pedocola</name>
    <dbReference type="NCBI Taxonomy" id="1792845"/>
    <lineage>
        <taxon>Bacteria</taxon>
        <taxon>Pseudomonadati</taxon>
        <taxon>Bacteroidota</taxon>
        <taxon>Sphingobacteriia</taxon>
        <taxon>Sphingobacteriales</taxon>
        <taxon>Sphingobacteriaceae</taxon>
        <taxon>Mucilaginibacter</taxon>
    </lineage>
</organism>
<protein>
    <recommendedName>
        <fullName evidence="4">Bacteriocin</fullName>
    </recommendedName>
</protein>
<evidence type="ECO:0000313" key="3">
    <source>
        <dbReference type="Proteomes" id="UP000189739"/>
    </source>
</evidence>
<dbReference type="EMBL" id="MBTF01000023">
    <property type="protein sequence ID" value="OOQ58758.1"/>
    <property type="molecule type" value="Genomic_DNA"/>
</dbReference>
<dbReference type="RefSeq" id="WP_078349467.1">
    <property type="nucleotide sequence ID" value="NZ_MBTF01000023.1"/>
</dbReference>
<proteinExistence type="predicted"/>
<name>A0A1S9PDV1_9SPHI</name>
<dbReference type="AlphaFoldDB" id="A0A1S9PDV1"/>
<feature type="region of interest" description="Disordered" evidence="1">
    <location>
        <begin position="1"/>
        <end position="77"/>
    </location>
</feature>
<evidence type="ECO:0008006" key="4">
    <source>
        <dbReference type="Google" id="ProtNLM"/>
    </source>
</evidence>
<evidence type="ECO:0000313" key="2">
    <source>
        <dbReference type="EMBL" id="OOQ58758.1"/>
    </source>
</evidence>
<evidence type="ECO:0000256" key="1">
    <source>
        <dbReference type="SAM" id="MobiDB-lite"/>
    </source>
</evidence>
<reference evidence="2 3" key="1">
    <citation type="submission" date="2016-07" db="EMBL/GenBank/DDBJ databases">
        <title>Genomic analysis of zinc-resistant bacterium Mucilaginibacter pedocola TBZ30.</title>
        <authorList>
            <person name="Huang J."/>
            <person name="Tang J."/>
        </authorList>
    </citation>
    <scope>NUCLEOTIDE SEQUENCE [LARGE SCALE GENOMIC DNA]</scope>
    <source>
        <strain evidence="2 3">TBZ30</strain>
    </source>
</reference>
<feature type="compositionally biased region" description="Polar residues" evidence="1">
    <location>
        <begin position="14"/>
        <end position="25"/>
    </location>
</feature>
<dbReference type="STRING" id="1792845.BC343_08880"/>
<keyword evidence="3" id="KW-1185">Reference proteome</keyword>
<gene>
    <name evidence="2" type="ORF">BC343_08880</name>
</gene>
<feature type="compositionally biased region" description="Low complexity" evidence="1">
    <location>
        <begin position="26"/>
        <end position="42"/>
    </location>
</feature>
<dbReference type="Proteomes" id="UP000189739">
    <property type="component" value="Unassembled WGS sequence"/>
</dbReference>
<comment type="caution">
    <text evidence="2">The sequence shown here is derived from an EMBL/GenBank/DDBJ whole genome shotgun (WGS) entry which is preliminary data.</text>
</comment>
<feature type="compositionally biased region" description="Gly residues" evidence="1">
    <location>
        <begin position="61"/>
        <end position="70"/>
    </location>
</feature>
<accession>A0A1S9PDV1</accession>
<sequence length="77" mass="7498">MKSPQELSKEELEQTNGGSDSASSTNSGLLGNIGIGNLASGGTASQDGDEASASHFSLGNGITGDLGGILSGKSQNS</sequence>